<comment type="caution">
    <text evidence="4">The sequence shown here is derived from an EMBL/GenBank/DDBJ whole genome shotgun (WGS) entry which is preliminary data.</text>
</comment>
<feature type="region of interest" description="Disordered" evidence="3">
    <location>
        <begin position="237"/>
        <end position="263"/>
    </location>
</feature>
<dbReference type="PANTHER" id="PTHR33542:SF3">
    <property type="entry name" value="SIROHYDROCHLORIN FERROCHELATASE, CHLOROPLASTIC"/>
    <property type="match status" value="1"/>
</dbReference>
<organism evidence="4 5">
    <name type="scientific">Oceanobacillus sojae</name>
    <dbReference type="NCBI Taxonomy" id="582851"/>
    <lineage>
        <taxon>Bacteria</taxon>
        <taxon>Bacillati</taxon>
        <taxon>Bacillota</taxon>
        <taxon>Bacilli</taxon>
        <taxon>Bacillales</taxon>
        <taxon>Bacillaceae</taxon>
        <taxon>Oceanobacillus</taxon>
    </lineage>
</organism>
<dbReference type="CDD" id="cd03416">
    <property type="entry name" value="CbiX_SirB_N"/>
    <property type="match status" value="1"/>
</dbReference>
<dbReference type="Gene3D" id="3.40.50.1400">
    <property type="match status" value="2"/>
</dbReference>
<evidence type="ECO:0000256" key="1">
    <source>
        <dbReference type="ARBA" id="ARBA00022723"/>
    </source>
</evidence>
<dbReference type="STRING" id="582851.GCA_900162665_01285"/>
<sequence>MFDAVVYIGHGSRREAANAQFKKFIESVMQEVDYRNQEIAFLELTDPPISETLEKLIAGGAKRFLVVPILLFSALHHKLDIPEELRAVQKKYPFISFKMTEPFGTHPYMVDLVVKRINAEKNEQDTAILLVGRGSSHLGPVQGLQQIGRKVEQKLGIPVYAAFLKLGKPSMEEAMAFLPYRYKKVYVMPYLLFTGLLLEKIKQTVFNSKDTFDICRNLEFDELMKKTLIKRMEEACDGEAVSGNDESERKEGSNYRRRKNSSA</sequence>
<dbReference type="SUPFAM" id="SSF53800">
    <property type="entry name" value="Chelatase"/>
    <property type="match status" value="1"/>
</dbReference>
<evidence type="ECO:0000256" key="2">
    <source>
        <dbReference type="ARBA" id="ARBA00023239"/>
    </source>
</evidence>
<name>A0A511ZIP6_9BACI</name>
<dbReference type="Proteomes" id="UP000321558">
    <property type="component" value="Unassembled WGS sequence"/>
</dbReference>
<dbReference type="GO" id="GO:0016829">
    <property type="term" value="F:lyase activity"/>
    <property type="evidence" value="ECO:0007669"/>
    <property type="project" value="UniProtKB-KW"/>
</dbReference>
<dbReference type="PANTHER" id="PTHR33542">
    <property type="entry name" value="SIROHYDROCHLORIN FERROCHELATASE, CHLOROPLASTIC"/>
    <property type="match status" value="1"/>
</dbReference>
<dbReference type="InterPro" id="IPR050963">
    <property type="entry name" value="Sirohydro_Cobaltochel/CbiX"/>
</dbReference>
<dbReference type="InterPro" id="IPR002762">
    <property type="entry name" value="CbiX-like"/>
</dbReference>
<keyword evidence="2" id="KW-0456">Lyase</keyword>
<protein>
    <submittedName>
        <fullName evidence="4">Cobalamin biosynthesis protein CbiX</fullName>
    </submittedName>
</protein>
<proteinExistence type="predicted"/>
<dbReference type="AlphaFoldDB" id="A0A511ZIP6"/>
<dbReference type="Pfam" id="PF01903">
    <property type="entry name" value="CbiX"/>
    <property type="match status" value="2"/>
</dbReference>
<dbReference type="RefSeq" id="WP_147210297.1">
    <property type="nucleotide sequence ID" value="NZ_BJYM01000007.1"/>
</dbReference>
<dbReference type="EMBL" id="BJYM01000007">
    <property type="protein sequence ID" value="GEN87322.1"/>
    <property type="molecule type" value="Genomic_DNA"/>
</dbReference>
<keyword evidence="1" id="KW-0479">Metal-binding</keyword>
<gene>
    <name evidence="4" type="ORF">OSO01_20610</name>
</gene>
<dbReference type="GO" id="GO:0046872">
    <property type="term" value="F:metal ion binding"/>
    <property type="evidence" value="ECO:0007669"/>
    <property type="project" value="UniProtKB-KW"/>
</dbReference>
<accession>A0A511ZIP6</accession>
<keyword evidence="5" id="KW-1185">Reference proteome</keyword>
<evidence type="ECO:0000313" key="5">
    <source>
        <dbReference type="Proteomes" id="UP000321558"/>
    </source>
</evidence>
<reference evidence="4 5" key="1">
    <citation type="submission" date="2019-07" db="EMBL/GenBank/DDBJ databases">
        <title>Whole genome shotgun sequence of Oceanobacillus sojae NBRC 105379.</title>
        <authorList>
            <person name="Hosoyama A."/>
            <person name="Uohara A."/>
            <person name="Ohji S."/>
            <person name="Ichikawa N."/>
        </authorList>
    </citation>
    <scope>NUCLEOTIDE SEQUENCE [LARGE SCALE GENOMIC DNA]</scope>
    <source>
        <strain evidence="4 5">NBRC 105379</strain>
    </source>
</reference>
<evidence type="ECO:0000313" key="4">
    <source>
        <dbReference type="EMBL" id="GEN87322.1"/>
    </source>
</evidence>
<dbReference type="OrthoDB" id="9797895at2"/>
<evidence type="ECO:0000256" key="3">
    <source>
        <dbReference type="SAM" id="MobiDB-lite"/>
    </source>
</evidence>